<name>A0A819YWQ9_9BILA</name>
<gene>
    <name evidence="1" type="ORF">OTI717_LOCUS36920</name>
</gene>
<protein>
    <submittedName>
        <fullName evidence="1">Uncharacterized protein</fullName>
    </submittedName>
</protein>
<dbReference type="AlphaFoldDB" id="A0A819YWQ9"/>
<evidence type="ECO:0000313" key="2">
    <source>
        <dbReference type="Proteomes" id="UP000663823"/>
    </source>
</evidence>
<accession>A0A819YWQ9</accession>
<proteinExistence type="predicted"/>
<feature type="non-terminal residue" evidence="1">
    <location>
        <position position="16"/>
    </location>
</feature>
<dbReference type="Proteomes" id="UP000663823">
    <property type="component" value="Unassembled WGS sequence"/>
</dbReference>
<reference evidence="1" key="1">
    <citation type="submission" date="2021-02" db="EMBL/GenBank/DDBJ databases">
        <authorList>
            <person name="Nowell W R."/>
        </authorList>
    </citation>
    <scope>NUCLEOTIDE SEQUENCE</scope>
</reference>
<organism evidence="1 2">
    <name type="scientific">Rotaria sordida</name>
    <dbReference type="NCBI Taxonomy" id="392033"/>
    <lineage>
        <taxon>Eukaryota</taxon>
        <taxon>Metazoa</taxon>
        <taxon>Spiralia</taxon>
        <taxon>Gnathifera</taxon>
        <taxon>Rotifera</taxon>
        <taxon>Eurotatoria</taxon>
        <taxon>Bdelloidea</taxon>
        <taxon>Philodinida</taxon>
        <taxon>Philodinidae</taxon>
        <taxon>Rotaria</taxon>
    </lineage>
</organism>
<dbReference type="EMBL" id="CAJOAX010016532">
    <property type="protein sequence ID" value="CAF4165264.1"/>
    <property type="molecule type" value="Genomic_DNA"/>
</dbReference>
<comment type="caution">
    <text evidence="1">The sequence shown here is derived from an EMBL/GenBank/DDBJ whole genome shotgun (WGS) entry which is preliminary data.</text>
</comment>
<evidence type="ECO:0000313" key="1">
    <source>
        <dbReference type="EMBL" id="CAF4165264.1"/>
    </source>
</evidence>
<sequence>MINVKMSLSTLTVKAK</sequence>